<comment type="caution">
    <text evidence="14">The sequence shown here is derived from an EMBL/GenBank/DDBJ whole genome shotgun (WGS) entry which is preliminary data.</text>
</comment>
<dbReference type="HAMAP" id="MF_00185">
    <property type="entry name" value="IPP_trans"/>
    <property type="match status" value="1"/>
</dbReference>
<dbReference type="InterPro" id="IPR027417">
    <property type="entry name" value="P-loop_NTPase"/>
</dbReference>
<evidence type="ECO:0000313" key="15">
    <source>
        <dbReference type="EMBL" id="MBM2417703.1"/>
    </source>
</evidence>
<dbReference type="PANTHER" id="PTHR11088:SF60">
    <property type="entry name" value="TRNA DIMETHYLALLYLTRANSFERASE"/>
    <property type="match status" value="1"/>
</dbReference>
<evidence type="ECO:0000313" key="14">
    <source>
        <dbReference type="EMBL" id="MBM2413035.1"/>
    </source>
</evidence>
<comment type="cofactor">
    <cofactor evidence="1 10">
        <name>Mg(2+)</name>
        <dbReference type="ChEBI" id="CHEBI:18420"/>
    </cofactor>
</comment>
<dbReference type="EMBL" id="JAFBXE010000007">
    <property type="protein sequence ID" value="MBM2413035.1"/>
    <property type="molecule type" value="Genomic_DNA"/>
</dbReference>
<dbReference type="InterPro" id="IPR018022">
    <property type="entry name" value="IPT"/>
</dbReference>
<dbReference type="Pfam" id="PF01715">
    <property type="entry name" value="IPPT"/>
    <property type="match status" value="1"/>
</dbReference>
<evidence type="ECO:0000313" key="17">
    <source>
        <dbReference type="Proteomes" id="UP000809440"/>
    </source>
</evidence>
<evidence type="ECO:0000256" key="2">
    <source>
        <dbReference type="ARBA" id="ARBA00003213"/>
    </source>
</evidence>
<dbReference type="GO" id="GO:0006400">
    <property type="term" value="P:tRNA modification"/>
    <property type="evidence" value="ECO:0007669"/>
    <property type="project" value="TreeGrafter"/>
</dbReference>
<dbReference type="GO" id="GO:0005524">
    <property type="term" value="F:ATP binding"/>
    <property type="evidence" value="ECO:0007669"/>
    <property type="project" value="UniProtKB-UniRule"/>
</dbReference>
<dbReference type="InterPro" id="IPR039657">
    <property type="entry name" value="Dimethylallyltransferase"/>
</dbReference>
<comment type="similarity">
    <text evidence="3 10 13">Belongs to the IPP transferase family.</text>
</comment>
<dbReference type="CDD" id="cd02019">
    <property type="entry name" value="NK"/>
    <property type="match status" value="1"/>
</dbReference>
<comment type="function">
    <text evidence="2 10 12">Catalyzes the transfer of a dimethylallyl group onto the adenine at position 37 in tRNAs that read codons beginning with uridine, leading to the formation of N6-(dimethylallyl)adenosine (i(6)A).</text>
</comment>
<evidence type="ECO:0000313" key="16">
    <source>
        <dbReference type="Proteomes" id="UP000755667"/>
    </source>
</evidence>
<sequence>MRGLGVRHVALRFNESLKLRATCRKTGLGARRTRPIRQTRRRADHLEGTATVDQHVSDRIAAIDPARPVLIAGPTASGKSELALRIAETQGGVIVNADAIQVYSDWRILTARPSLEDEARAPHALYGHVAGDKPYSVGDWLRDLVPLLNGGERPIIVGGTGLYFTALTEGLAQIPATPDDIRNEAMRRIEAEGHASLVAELDAETRNRIDTANPMRVQRAWEVLTSTGKGLAEWQDETDPPLLPLAQVTACVVTADKDWLTPRIERRFDQMLATGALDEARANRPTWLPSLPSAKAIGAAELMAVIDGTMSLDEARNRSTVLTRQFAKRQRTWFRARMRDWEQVDAREL</sequence>
<dbReference type="NCBIfam" id="TIGR00174">
    <property type="entry name" value="miaA"/>
    <property type="match status" value="1"/>
</dbReference>
<evidence type="ECO:0000256" key="8">
    <source>
        <dbReference type="ARBA" id="ARBA00022842"/>
    </source>
</evidence>
<dbReference type="Proteomes" id="UP000755667">
    <property type="component" value="Unassembled WGS sequence"/>
</dbReference>
<dbReference type="Proteomes" id="UP000809440">
    <property type="component" value="Unassembled WGS sequence"/>
</dbReference>
<comment type="subunit">
    <text evidence="10">Monomer.</text>
</comment>
<feature type="site" description="Interaction with substrate tRNA" evidence="10">
    <location>
        <position position="182"/>
    </location>
</feature>
<dbReference type="EC" id="2.5.1.75" evidence="10"/>
<keyword evidence="8 10" id="KW-0460">Magnesium</keyword>
<evidence type="ECO:0000256" key="10">
    <source>
        <dbReference type="HAMAP-Rule" id="MF_00185"/>
    </source>
</evidence>
<accession>A0A9Q2RXQ2</accession>
<dbReference type="Gene3D" id="3.40.50.300">
    <property type="entry name" value="P-loop containing nucleotide triphosphate hydrolases"/>
    <property type="match status" value="1"/>
</dbReference>
<dbReference type="SUPFAM" id="SSF52540">
    <property type="entry name" value="P-loop containing nucleoside triphosphate hydrolases"/>
    <property type="match status" value="1"/>
</dbReference>
<comment type="caution">
    <text evidence="10">Lacks conserved residue(s) required for the propagation of feature annotation.</text>
</comment>
<protein>
    <recommendedName>
        <fullName evidence="10">tRNA dimethylallyltransferase</fullName>
        <ecNumber evidence="10">2.5.1.75</ecNumber>
    </recommendedName>
    <alternativeName>
        <fullName evidence="10">Dimethylallyl diphosphate:tRNA dimethylallyltransferase</fullName>
        <shortName evidence="10">DMAPP:tRNA dimethylallyltransferase</shortName>
        <shortName evidence="10">DMATase</shortName>
    </alternativeName>
    <alternativeName>
        <fullName evidence="10">Isopentenyl-diphosphate:tRNA isopentenyltransferase</fullName>
        <shortName evidence="10">IPP transferase</shortName>
        <shortName evidence="10">IPPT</shortName>
        <shortName evidence="10">IPTase</shortName>
    </alternativeName>
</protein>
<evidence type="ECO:0000256" key="11">
    <source>
        <dbReference type="RuleBase" id="RU003783"/>
    </source>
</evidence>
<dbReference type="Gene3D" id="1.10.20.140">
    <property type="match status" value="1"/>
</dbReference>
<keyword evidence="4 10" id="KW-0808">Transferase</keyword>
<evidence type="ECO:0000256" key="5">
    <source>
        <dbReference type="ARBA" id="ARBA00022694"/>
    </source>
</evidence>
<evidence type="ECO:0000256" key="4">
    <source>
        <dbReference type="ARBA" id="ARBA00022679"/>
    </source>
</evidence>
<evidence type="ECO:0000256" key="7">
    <source>
        <dbReference type="ARBA" id="ARBA00022840"/>
    </source>
</evidence>
<feature type="binding site" evidence="10">
    <location>
        <begin position="75"/>
        <end position="80"/>
    </location>
    <ligand>
        <name>substrate</name>
    </ligand>
</feature>
<dbReference type="EMBL" id="JAFBXF010000007">
    <property type="protein sequence ID" value="MBM2417703.1"/>
    <property type="molecule type" value="Genomic_DNA"/>
</dbReference>
<evidence type="ECO:0000256" key="3">
    <source>
        <dbReference type="ARBA" id="ARBA00005842"/>
    </source>
</evidence>
<organism evidence="14 16">
    <name type="scientific">Marivita cryptomonadis</name>
    <dbReference type="NCBI Taxonomy" id="505252"/>
    <lineage>
        <taxon>Bacteria</taxon>
        <taxon>Pseudomonadati</taxon>
        <taxon>Pseudomonadota</taxon>
        <taxon>Alphaproteobacteria</taxon>
        <taxon>Rhodobacterales</taxon>
        <taxon>Roseobacteraceae</taxon>
        <taxon>Marivita</taxon>
    </lineage>
</organism>
<evidence type="ECO:0000256" key="12">
    <source>
        <dbReference type="RuleBase" id="RU003784"/>
    </source>
</evidence>
<evidence type="ECO:0000256" key="6">
    <source>
        <dbReference type="ARBA" id="ARBA00022741"/>
    </source>
</evidence>
<dbReference type="PANTHER" id="PTHR11088">
    <property type="entry name" value="TRNA DIMETHYLALLYLTRANSFERASE"/>
    <property type="match status" value="1"/>
</dbReference>
<keyword evidence="5 10" id="KW-0819">tRNA processing</keyword>
<comment type="catalytic activity">
    <reaction evidence="9 10 11">
        <text>adenosine(37) in tRNA + dimethylallyl diphosphate = N(6)-dimethylallyladenosine(37) in tRNA + diphosphate</text>
        <dbReference type="Rhea" id="RHEA:26482"/>
        <dbReference type="Rhea" id="RHEA-COMP:10162"/>
        <dbReference type="Rhea" id="RHEA-COMP:10375"/>
        <dbReference type="ChEBI" id="CHEBI:33019"/>
        <dbReference type="ChEBI" id="CHEBI:57623"/>
        <dbReference type="ChEBI" id="CHEBI:74411"/>
        <dbReference type="ChEBI" id="CHEBI:74415"/>
        <dbReference type="EC" id="2.5.1.75"/>
    </reaction>
</comment>
<evidence type="ECO:0000256" key="13">
    <source>
        <dbReference type="RuleBase" id="RU003785"/>
    </source>
</evidence>
<feature type="binding site" evidence="10">
    <location>
        <begin position="73"/>
        <end position="80"/>
    </location>
    <ligand>
        <name>ATP</name>
        <dbReference type="ChEBI" id="CHEBI:30616"/>
    </ligand>
</feature>
<feature type="site" description="Interaction with substrate tRNA" evidence="10">
    <location>
        <position position="160"/>
    </location>
</feature>
<proteinExistence type="inferred from homology"/>
<evidence type="ECO:0000256" key="1">
    <source>
        <dbReference type="ARBA" id="ARBA00001946"/>
    </source>
</evidence>
<keyword evidence="17" id="KW-1185">Reference proteome</keyword>
<dbReference type="AlphaFoldDB" id="A0A9Q2RXQ2"/>
<evidence type="ECO:0000256" key="9">
    <source>
        <dbReference type="ARBA" id="ARBA00049563"/>
    </source>
</evidence>
<reference evidence="14 17" key="1">
    <citation type="submission" date="2021-01" db="EMBL/GenBank/DDBJ databases">
        <title>Diatom-associated Roseobacters Show Island Model of Population Structure.</title>
        <authorList>
            <person name="Qu L."/>
            <person name="Feng X."/>
            <person name="Chen Y."/>
            <person name="Li L."/>
            <person name="Wang X."/>
            <person name="Hu Z."/>
            <person name="Wang H."/>
            <person name="Luo H."/>
        </authorList>
    </citation>
    <scope>NUCLEOTIDE SEQUENCE</scope>
    <source>
        <strain evidence="15 17">CC28-63</strain>
        <strain evidence="14">CC28-69</strain>
    </source>
</reference>
<keyword evidence="6 10" id="KW-0547">Nucleotide-binding</keyword>
<name>A0A9Q2RXQ2_9RHOB</name>
<dbReference type="GO" id="GO:0052381">
    <property type="term" value="F:tRNA dimethylallyltransferase activity"/>
    <property type="evidence" value="ECO:0007669"/>
    <property type="project" value="UniProtKB-UniRule"/>
</dbReference>
<dbReference type="OrthoDB" id="9776390at2"/>
<keyword evidence="7 10" id="KW-0067">ATP-binding</keyword>
<gene>
    <name evidence="10 14" type="primary">miaA</name>
    <name evidence="14" type="ORF">JQX41_12020</name>
    <name evidence="15" type="ORF">JQX48_12025</name>
</gene>